<reference evidence="2" key="1">
    <citation type="submission" date="2015-09" db="EMBL/GenBank/DDBJ databases">
        <title>Scylla olivacea transcriptome.</title>
        <authorList>
            <person name="Ikhwanuddin M."/>
        </authorList>
    </citation>
    <scope>NUCLEOTIDE SEQUENCE</scope>
</reference>
<evidence type="ECO:0008006" key="3">
    <source>
        <dbReference type="Google" id="ProtNLM"/>
    </source>
</evidence>
<protein>
    <recommendedName>
        <fullName evidence="3">Histidine ammonia-lyase</fullName>
    </recommendedName>
</protein>
<dbReference type="EMBL" id="GDRN01123942">
    <property type="protein sequence ID" value="JAI56704.1"/>
    <property type="molecule type" value="Transcribed_RNA"/>
</dbReference>
<dbReference type="Pfam" id="PF00221">
    <property type="entry name" value="Lyase_aromatic"/>
    <property type="match status" value="1"/>
</dbReference>
<dbReference type="SUPFAM" id="SSF48557">
    <property type="entry name" value="L-aspartase-like"/>
    <property type="match status" value="1"/>
</dbReference>
<evidence type="ECO:0000313" key="2">
    <source>
        <dbReference type="EMBL" id="JAI56704.1"/>
    </source>
</evidence>
<dbReference type="PANTHER" id="PTHR10362">
    <property type="entry name" value="HISTIDINE AMMONIA-LYASE"/>
    <property type="match status" value="1"/>
</dbReference>
<name>A0A0N7Z9Q5_SCYOL</name>
<proteinExistence type="inferred from homology"/>
<organism evidence="2">
    <name type="scientific">Scylla olivacea</name>
    <name type="common">Orange mud crab</name>
    <name type="synonym">Cancer olivacea</name>
    <dbReference type="NCBI Taxonomy" id="85551"/>
    <lineage>
        <taxon>Eukaryota</taxon>
        <taxon>Metazoa</taxon>
        <taxon>Ecdysozoa</taxon>
        <taxon>Arthropoda</taxon>
        <taxon>Crustacea</taxon>
        <taxon>Multicrustacea</taxon>
        <taxon>Malacostraca</taxon>
        <taxon>Eumalacostraca</taxon>
        <taxon>Eucarida</taxon>
        <taxon>Decapoda</taxon>
        <taxon>Pleocyemata</taxon>
        <taxon>Brachyura</taxon>
        <taxon>Eubrachyura</taxon>
        <taxon>Portunoidea</taxon>
        <taxon>Portunidae</taxon>
        <taxon>Portuninae</taxon>
        <taxon>Scylla</taxon>
    </lineage>
</organism>
<evidence type="ECO:0000256" key="1">
    <source>
        <dbReference type="ARBA" id="ARBA00007238"/>
    </source>
</evidence>
<dbReference type="Gene3D" id="1.10.275.10">
    <property type="entry name" value="Fumarase/aspartase (N-terminal domain)"/>
    <property type="match status" value="1"/>
</dbReference>
<sequence length="114" mass="12510">MALGKCCYKIRLSQEAEDAVKRSRELVDNIIKEKKVVYGVTTGFGKFARTVISEDKLEELQLNVIRSHAAGVGSPLSAEKTRMLLALRVNVLAKGCSGISPDTLHQYIDAFNGK</sequence>
<comment type="similarity">
    <text evidence="1">Belongs to the PAL/histidase family.</text>
</comment>
<dbReference type="InterPro" id="IPR024083">
    <property type="entry name" value="Fumarase/histidase_N"/>
</dbReference>
<dbReference type="AlphaFoldDB" id="A0A0N7Z9Q5"/>
<dbReference type="GO" id="GO:0003824">
    <property type="term" value="F:catalytic activity"/>
    <property type="evidence" value="ECO:0007669"/>
    <property type="project" value="InterPro"/>
</dbReference>
<dbReference type="InterPro" id="IPR008948">
    <property type="entry name" value="L-Aspartase-like"/>
</dbReference>
<dbReference type="InterPro" id="IPR001106">
    <property type="entry name" value="Aromatic_Lyase"/>
</dbReference>
<accession>A0A0N7Z9Q5</accession>